<feature type="domain" description="UspA" evidence="2">
    <location>
        <begin position="14"/>
        <end position="155"/>
    </location>
</feature>
<dbReference type="PANTHER" id="PTHR46553:SF3">
    <property type="entry name" value="ADENINE NUCLEOTIDE ALPHA HYDROLASES-LIKE SUPERFAMILY PROTEIN"/>
    <property type="match status" value="1"/>
</dbReference>
<comment type="similarity">
    <text evidence="1">Belongs to the universal stress protein A family.</text>
</comment>
<evidence type="ECO:0000313" key="4">
    <source>
        <dbReference type="Proteomes" id="UP000198280"/>
    </source>
</evidence>
<name>A0A239CIM8_9ACTN</name>
<sequence length="163" mass="17087">MIESPYRDASGAGRRVVVGLSGSPGSLAALHRAVAEARSRSAGLLAVLAWEPPPEEFAHRRVPLPPRPFDWEQEARERLRAALEAAFGADEPPGMPDFRAGTGRGPAGYVLVKAARGEDLLVVGTGSRGLLPRALRGSVARYCVAHAACPVLAVPPSRLPAGV</sequence>
<dbReference type="InterPro" id="IPR006015">
    <property type="entry name" value="Universal_stress_UspA"/>
</dbReference>
<dbReference type="Pfam" id="PF00582">
    <property type="entry name" value="Usp"/>
    <property type="match status" value="1"/>
</dbReference>
<dbReference type="AlphaFoldDB" id="A0A239CIM8"/>
<dbReference type="InterPro" id="IPR006016">
    <property type="entry name" value="UspA"/>
</dbReference>
<dbReference type="Proteomes" id="UP000198280">
    <property type="component" value="Unassembled WGS sequence"/>
</dbReference>
<keyword evidence="4" id="KW-1185">Reference proteome</keyword>
<dbReference type="RefSeq" id="WP_089223195.1">
    <property type="nucleotide sequence ID" value="NZ_FZOF01000004.1"/>
</dbReference>
<proteinExistence type="inferred from homology"/>
<evidence type="ECO:0000259" key="2">
    <source>
        <dbReference type="Pfam" id="PF00582"/>
    </source>
</evidence>
<organism evidence="3 4">
    <name type="scientific">Actinacidiphila glaucinigra</name>
    <dbReference type="NCBI Taxonomy" id="235986"/>
    <lineage>
        <taxon>Bacteria</taxon>
        <taxon>Bacillati</taxon>
        <taxon>Actinomycetota</taxon>
        <taxon>Actinomycetes</taxon>
        <taxon>Kitasatosporales</taxon>
        <taxon>Streptomycetaceae</taxon>
        <taxon>Actinacidiphila</taxon>
    </lineage>
</organism>
<gene>
    <name evidence="3" type="ORF">SAMN05216252_10458</name>
</gene>
<evidence type="ECO:0000313" key="3">
    <source>
        <dbReference type="EMBL" id="SNS20076.1"/>
    </source>
</evidence>
<dbReference type="PANTHER" id="PTHR46553">
    <property type="entry name" value="ADENINE NUCLEOTIDE ALPHA HYDROLASES-LIKE SUPERFAMILY PROTEIN"/>
    <property type="match status" value="1"/>
</dbReference>
<dbReference type="EMBL" id="FZOF01000004">
    <property type="protein sequence ID" value="SNS20076.1"/>
    <property type="molecule type" value="Genomic_DNA"/>
</dbReference>
<dbReference type="SUPFAM" id="SSF52402">
    <property type="entry name" value="Adenine nucleotide alpha hydrolases-like"/>
    <property type="match status" value="1"/>
</dbReference>
<evidence type="ECO:0000256" key="1">
    <source>
        <dbReference type="ARBA" id="ARBA00008791"/>
    </source>
</evidence>
<dbReference type="OrthoDB" id="3472822at2"/>
<dbReference type="PRINTS" id="PR01438">
    <property type="entry name" value="UNVRSLSTRESS"/>
</dbReference>
<protein>
    <submittedName>
        <fullName evidence="3">Nucleotide-binding universal stress protein, UspA family</fullName>
    </submittedName>
</protein>
<dbReference type="Gene3D" id="3.40.50.620">
    <property type="entry name" value="HUPs"/>
    <property type="match status" value="1"/>
</dbReference>
<dbReference type="InterPro" id="IPR014729">
    <property type="entry name" value="Rossmann-like_a/b/a_fold"/>
</dbReference>
<accession>A0A239CIM8</accession>
<reference evidence="3 4" key="1">
    <citation type="submission" date="2017-06" db="EMBL/GenBank/DDBJ databases">
        <authorList>
            <person name="Kim H.J."/>
            <person name="Triplett B.A."/>
        </authorList>
    </citation>
    <scope>NUCLEOTIDE SEQUENCE [LARGE SCALE GENOMIC DNA]</scope>
    <source>
        <strain evidence="3 4">CGMCC 4.1858</strain>
    </source>
</reference>
<dbReference type="CDD" id="cd00293">
    <property type="entry name" value="USP-like"/>
    <property type="match status" value="1"/>
</dbReference>